<keyword evidence="9" id="KW-0732">Signal</keyword>
<comment type="caution">
    <text evidence="10">The sequence shown here is derived from an EMBL/GenBank/DDBJ whole genome shotgun (WGS) entry which is preliminary data.</text>
</comment>
<dbReference type="InterPro" id="IPR003423">
    <property type="entry name" value="OMP_efflux"/>
</dbReference>
<dbReference type="InterPro" id="IPR051906">
    <property type="entry name" value="TolC-like"/>
</dbReference>
<accession>A0A2S6HFB3</accession>
<dbReference type="NCBIfam" id="TIGR01844">
    <property type="entry name" value="type_I_sec_TolC"/>
    <property type="match status" value="1"/>
</dbReference>
<evidence type="ECO:0000256" key="9">
    <source>
        <dbReference type="SAM" id="SignalP"/>
    </source>
</evidence>
<proteinExistence type="inferred from homology"/>
<protein>
    <submittedName>
        <fullName evidence="10">Outer membrane protein</fullName>
    </submittedName>
</protein>
<dbReference type="Pfam" id="PF02321">
    <property type="entry name" value="OEP"/>
    <property type="match status" value="2"/>
</dbReference>
<keyword evidence="4" id="KW-1134">Transmembrane beta strand</keyword>
<evidence type="ECO:0000313" key="10">
    <source>
        <dbReference type="EMBL" id="PPK76083.1"/>
    </source>
</evidence>
<dbReference type="EMBL" id="PTIZ01000004">
    <property type="protein sequence ID" value="PPK76083.1"/>
    <property type="molecule type" value="Genomic_DNA"/>
</dbReference>
<keyword evidence="7" id="KW-0998">Cell outer membrane</keyword>
<reference evidence="10 11" key="1">
    <citation type="submission" date="2018-02" db="EMBL/GenBank/DDBJ databases">
        <title>Subsurface microbial communities from deep shales in Ohio and West Virginia, USA.</title>
        <authorList>
            <person name="Wrighton K."/>
        </authorList>
    </citation>
    <scope>NUCLEOTIDE SEQUENCE [LARGE SCALE GENOMIC DNA]</scope>
    <source>
        <strain evidence="10 11">OWC-DMM</strain>
    </source>
</reference>
<feature type="coiled-coil region" evidence="8">
    <location>
        <begin position="154"/>
        <end position="216"/>
    </location>
</feature>
<evidence type="ECO:0000256" key="7">
    <source>
        <dbReference type="ARBA" id="ARBA00023237"/>
    </source>
</evidence>
<evidence type="ECO:0000256" key="2">
    <source>
        <dbReference type="ARBA" id="ARBA00007613"/>
    </source>
</evidence>
<evidence type="ECO:0000256" key="4">
    <source>
        <dbReference type="ARBA" id="ARBA00022452"/>
    </source>
</evidence>
<evidence type="ECO:0000313" key="11">
    <source>
        <dbReference type="Proteomes" id="UP000240010"/>
    </source>
</evidence>
<sequence>MKPQVKLSAVIVSLLTGISPLQAQNLSETYELALQNSPVLKQVQAKQSAIGESKDQSIARFLPNISATGASSKNHLHNKKTGSFRGPDPNQEFWDNTFNVNLTQPLFHWDHWIQLSQSDNQIAQAEAAYLAELQNLMVNTTEAYFNVLYAQDNLQFASAEKQAIARQLEQAQQQFEVGVIAITDVNEAQAGFDQANANEIEAANNLDNQKEALREIIGENDASLNGLGDQLPLLKPEPADISAWSDTAELNNFSIISAFNQTEVSRKAIDLQRNGHLPRLDLVASYGASDNTSSFGFRGDTQSVGVQLEVPLFEGGAVNSRTRQASYEYQAAKEDLTAKKRAVKRQVKDAYRGIMSNISRVTALKATVTSATSALEATEAGFGAGTRTMVDVLNEQRNLYKAKRDFARTRYDYLINSIKLKQAASSLSQDDLEQVNRLLVANTGNKQPE</sequence>
<dbReference type="Proteomes" id="UP000240010">
    <property type="component" value="Unassembled WGS sequence"/>
</dbReference>
<keyword evidence="5" id="KW-0812">Transmembrane</keyword>
<evidence type="ECO:0000256" key="1">
    <source>
        <dbReference type="ARBA" id="ARBA00004442"/>
    </source>
</evidence>
<feature type="signal peptide" evidence="9">
    <location>
        <begin position="1"/>
        <end position="23"/>
    </location>
</feature>
<dbReference type="PANTHER" id="PTHR30026:SF20">
    <property type="entry name" value="OUTER MEMBRANE PROTEIN TOLC"/>
    <property type="match status" value="1"/>
</dbReference>
<dbReference type="AlphaFoldDB" id="A0A2S6HFB3"/>
<dbReference type="PANTHER" id="PTHR30026">
    <property type="entry name" value="OUTER MEMBRANE PROTEIN TOLC"/>
    <property type="match status" value="1"/>
</dbReference>
<dbReference type="RefSeq" id="WP_104428592.1">
    <property type="nucleotide sequence ID" value="NZ_PTIZ01000004.1"/>
</dbReference>
<name>A0A2S6HFB3_9GAMM</name>
<comment type="similarity">
    <text evidence="2">Belongs to the outer membrane factor (OMF) (TC 1.B.17) family.</text>
</comment>
<evidence type="ECO:0000256" key="5">
    <source>
        <dbReference type="ARBA" id="ARBA00022692"/>
    </source>
</evidence>
<evidence type="ECO:0000256" key="8">
    <source>
        <dbReference type="SAM" id="Coils"/>
    </source>
</evidence>
<dbReference type="GO" id="GO:0009279">
    <property type="term" value="C:cell outer membrane"/>
    <property type="evidence" value="ECO:0007669"/>
    <property type="project" value="UniProtKB-SubCell"/>
</dbReference>
<dbReference type="GO" id="GO:0015562">
    <property type="term" value="F:efflux transmembrane transporter activity"/>
    <property type="evidence" value="ECO:0007669"/>
    <property type="project" value="InterPro"/>
</dbReference>
<keyword evidence="6" id="KW-0472">Membrane</keyword>
<dbReference type="InterPro" id="IPR010130">
    <property type="entry name" value="T1SS_OMP_TolC"/>
</dbReference>
<keyword evidence="3" id="KW-0813">Transport</keyword>
<dbReference type="GO" id="GO:0015288">
    <property type="term" value="F:porin activity"/>
    <property type="evidence" value="ECO:0007669"/>
    <property type="project" value="TreeGrafter"/>
</dbReference>
<dbReference type="GO" id="GO:1990281">
    <property type="term" value="C:efflux pump complex"/>
    <property type="evidence" value="ECO:0007669"/>
    <property type="project" value="TreeGrafter"/>
</dbReference>
<dbReference type="SUPFAM" id="SSF56954">
    <property type="entry name" value="Outer membrane efflux proteins (OEP)"/>
    <property type="match status" value="1"/>
</dbReference>
<evidence type="ECO:0000256" key="6">
    <source>
        <dbReference type="ARBA" id="ARBA00023136"/>
    </source>
</evidence>
<keyword evidence="8" id="KW-0175">Coiled coil</keyword>
<organism evidence="10 11">
    <name type="scientific">Methylobacter tundripaludum</name>
    <dbReference type="NCBI Taxonomy" id="173365"/>
    <lineage>
        <taxon>Bacteria</taxon>
        <taxon>Pseudomonadati</taxon>
        <taxon>Pseudomonadota</taxon>
        <taxon>Gammaproteobacteria</taxon>
        <taxon>Methylococcales</taxon>
        <taxon>Methylococcaceae</taxon>
        <taxon>Methylobacter</taxon>
    </lineage>
</organism>
<comment type="subcellular location">
    <subcellularLocation>
        <location evidence="1">Cell outer membrane</location>
    </subcellularLocation>
</comment>
<gene>
    <name evidence="10" type="ORF">B0F87_104174</name>
</gene>
<dbReference type="Gene3D" id="1.20.1600.10">
    <property type="entry name" value="Outer membrane efflux proteins (OEP)"/>
    <property type="match status" value="1"/>
</dbReference>
<feature type="chain" id="PRO_5015741654" evidence="9">
    <location>
        <begin position="24"/>
        <end position="449"/>
    </location>
</feature>
<evidence type="ECO:0000256" key="3">
    <source>
        <dbReference type="ARBA" id="ARBA00022448"/>
    </source>
</evidence>